<reference evidence="1" key="1">
    <citation type="submission" date="2018-02" db="EMBL/GenBank/DDBJ databases">
        <title>Rhizophora mucronata_Transcriptome.</title>
        <authorList>
            <person name="Meera S.P."/>
            <person name="Sreeshan A."/>
            <person name="Augustine A."/>
        </authorList>
    </citation>
    <scope>NUCLEOTIDE SEQUENCE</scope>
    <source>
        <tissue evidence="1">Leaf</tissue>
    </source>
</reference>
<evidence type="ECO:0000313" key="1">
    <source>
        <dbReference type="EMBL" id="MBX34441.1"/>
    </source>
</evidence>
<accession>A0A2P2MW51</accession>
<sequence length="15" mass="1896">MEEFDSIESRKQRIQ</sequence>
<dbReference type="EMBL" id="GGEC01053957">
    <property type="protein sequence ID" value="MBX34441.1"/>
    <property type="molecule type" value="Transcribed_RNA"/>
</dbReference>
<protein>
    <submittedName>
        <fullName evidence="1">Uncharacterized protein</fullName>
    </submittedName>
</protein>
<name>A0A2P2MW51_RHIMU</name>
<organism evidence="1">
    <name type="scientific">Rhizophora mucronata</name>
    <name type="common">Asiatic mangrove</name>
    <dbReference type="NCBI Taxonomy" id="61149"/>
    <lineage>
        <taxon>Eukaryota</taxon>
        <taxon>Viridiplantae</taxon>
        <taxon>Streptophyta</taxon>
        <taxon>Embryophyta</taxon>
        <taxon>Tracheophyta</taxon>
        <taxon>Spermatophyta</taxon>
        <taxon>Magnoliopsida</taxon>
        <taxon>eudicotyledons</taxon>
        <taxon>Gunneridae</taxon>
        <taxon>Pentapetalae</taxon>
        <taxon>rosids</taxon>
        <taxon>fabids</taxon>
        <taxon>Malpighiales</taxon>
        <taxon>Rhizophoraceae</taxon>
        <taxon>Rhizophora</taxon>
    </lineage>
</organism>
<proteinExistence type="predicted"/>